<dbReference type="EMBL" id="QZAF01000373">
    <property type="protein sequence ID" value="THV67819.1"/>
    <property type="molecule type" value="Genomic_DNA"/>
</dbReference>
<dbReference type="PANTHER" id="PTHR39401:SF1">
    <property type="entry name" value="SNOAL-LIKE DOMAIN-CONTAINING PROTEIN"/>
    <property type="match status" value="1"/>
</dbReference>
<dbReference type="InterPro" id="IPR032710">
    <property type="entry name" value="NTF2-like_dom_sf"/>
</dbReference>
<feature type="chain" id="PRO_5044089262" description="SnoaL-like domain-containing protein" evidence="1">
    <location>
        <begin position="18"/>
        <end position="155"/>
    </location>
</feature>
<name>A0A4S8SC09_AURPU</name>
<dbReference type="AlphaFoldDB" id="A0A4S8SC09"/>
<gene>
    <name evidence="2" type="ORF">D6D28_07191</name>
</gene>
<proteinExistence type="predicted"/>
<sequence length="155" mass="17683">MHRSLTFSLISVMSSYASEYPAGDKFDPEYKAFFEQFYETSDTPSAHEKYSNQFTQDATLIMASKKAQGREEILSLRKGMWEKVNSRKHTAVKIYPFGSDSNEAMLYGKVEYSLKDGREATVDWAARAHLVKQDGAVMMDFYQVYLDTAAQNPSK</sequence>
<organism evidence="2 3">
    <name type="scientific">Aureobasidium pullulans</name>
    <name type="common">Black yeast</name>
    <name type="synonym">Pullularia pullulans</name>
    <dbReference type="NCBI Taxonomy" id="5580"/>
    <lineage>
        <taxon>Eukaryota</taxon>
        <taxon>Fungi</taxon>
        <taxon>Dikarya</taxon>
        <taxon>Ascomycota</taxon>
        <taxon>Pezizomycotina</taxon>
        <taxon>Dothideomycetes</taxon>
        <taxon>Dothideomycetidae</taxon>
        <taxon>Dothideales</taxon>
        <taxon>Saccotheciaceae</taxon>
        <taxon>Aureobasidium</taxon>
    </lineage>
</organism>
<accession>A0A4S8SC09</accession>
<dbReference type="PANTHER" id="PTHR39401">
    <property type="entry name" value="SNOAL-LIKE DOMAIN-CONTAINING PROTEIN"/>
    <property type="match status" value="1"/>
</dbReference>
<evidence type="ECO:0008006" key="4">
    <source>
        <dbReference type="Google" id="ProtNLM"/>
    </source>
</evidence>
<comment type="caution">
    <text evidence="2">The sequence shown here is derived from an EMBL/GenBank/DDBJ whole genome shotgun (WGS) entry which is preliminary data.</text>
</comment>
<feature type="signal peptide" evidence="1">
    <location>
        <begin position="1"/>
        <end position="17"/>
    </location>
</feature>
<dbReference type="SUPFAM" id="SSF54427">
    <property type="entry name" value="NTF2-like"/>
    <property type="match status" value="1"/>
</dbReference>
<evidence type="ECO:0000313" key="3">
    <source>
        <dbReference type="Proteomes" id="UP000304951"/>
    </source>
</evidence>
<dbReference type="Proteomes" id="UP000304951">
    <property type="component" value="Unassembled WGS sequence"/>
</dbReference>
<evidence type="ECO:0000313" key="2">
    <source>
        <dbReference type="EMBL" id="THV67819.1"/>
    </source>
</evidence>
<keyword evidence="1" id="KW-0732">Signal</keyword>
<reference evidence="2 3" key="1">
    <citation type="submission" date="2018-10" db="EMBL/GenBank/DDBJ databases">
        <title>Fifty Aureobasidium pullulans genomes reveal a recombining polyextremotolerant generalist.</title>
        <authorList>
            <person name="Gostincar C."/>
            <person name="Turk M."/>
            <person name="Zajc J."/>
            <person name="Gunde-Cimerman N."/>
        </authorList>
    </citation>
    <scope>NUCLEOTIDE SEQUENCE [LARGE SCALE GENOMIC DNA]</scope>
    <source>
        <strain evidence="2 3">EXF-11900</strain>
    </source>
</reference>
<protein>
    <recommendedName>
        <fullName evidence="4">SnoaL-like domain-containing protein</fullName>
    </recommendedName>
</protein>
<evidence type="ECO:0000256" key="1">
    <source>
        <dbReference type="SAM" id="SignalP"/>
    </source>
</evidence>